<evidence type="ECO:0000313" key="3">
    <source>
        <dbReference type="Proteomes" id="UP000583800"/>
    </source>
</evidence>
<accession>A0A7X0C3D3</accession>
<evidence type="ECO:0008006" key="4">
    <source>
        <dbReference type="Google" id="ProtNLM"/>
    </source>
</evidence>
<gene>
    <name evidence="2" type="ORF">FHU36_002840</name>
</gene>
<keyword evidence="1" id="KW-0472">Membrane</keyword>
<keyword evidence="1" id="KW-1133">Transmembrane helix</keyword>
<dbReference type="EMBL" id="JACHJB010000001">
    <property type="protein sequence ID" value="MBB6346331.1"/>
    <property type="molecule type" value="Genomic_DNA"/>
</dbReference>
<reference evidence="2 3" key="1">
    <citation type="submission" date="2020-08" db="EMBL/GenBank/DDBJ databases">
        <title>Sequencing the genomes of 1000 actinobacteria strains.</title>
        <authorList>
            <person name="Klenk H.-P."/>
        </authorList>
    </citation>
    <scope>NUCLEOTIDE SEQUENCE [LARGE SCALE GENOMIC DNA]</scope>
    <source>
        <strain evidence="2 3">DSM 45913</strain>
    </source>
</reference>
<sequence>MTSLLTLPALALLLIPFHDESGAVDTRHRLSGLRTRHTLASREAWDAAHAWLRRPLRCLAVVMAAVLVVSVASELAFGLPEALALMIAASQAVLFVGGILLIGWRANKVAAQVNQPRNA</sequence>
<organism evidence="2 3">
    <name type="scientific">Nonomuraea muscovyensis</name>
    <dbReference type="NCBI Taxonomy" id="1124761"/>
    <lineage>
        <taxon>Bacteria</taxon>
        <taxon>Bacillati</taxon>
        <taxon>Actinomycetota</taxon>
        <taxon>Actinomycetes</taxon>
        <taxon>Streptosporangiales</taxon>
        <taxon>Streptosporangiaceae</taxon>
        <taxon>Nonomuraea</taxon>
    </lineage>
</organism>
<evidence type="ECO:0000313" key="2">
    <source>
        <dbReference type="EMBL" id="MBB6346331.1"/>
    </source>
</evidence>
<feature type="transmembrane region" description="Helical" evidence="1">
    <location>
        <begin position="84"/>
        <end position="104"/>
    </location>
</feature>
<dbReference type="AlphaFoldDB" id="A0A7X0C3D3"/>
<proteinExistence type="predicted"/>
<name>A0A7X0C3D3_9ACTN</name>
<keyword evidence="3" id="KW-1185">Reference proteome</keyword>
<feature type="transmembrane region" description="Helical" evidence="1">
    <location>
        <begin position="59"/>
        <end position="77"/>
    </location>
</feature>
<evidence type="ECO:0000256" key="1">
    <source>
        <dbReference type="SAM" id="Phobius"/>
    </source>
</evidence>
<protein>
    <recommendedName>
        <fullName evidence="4">SdpI family protein</fullName>
    </recommendedName>
</protein>
<dbReference type="Proteomes" id="UP000583800">
    <property type="component" value="Unassembled WGS sequence"/>
</dbReference>
<comment type="caution">
    <text evidence="2">The sequence shown here is derived from an EMBL/GenBank/DDBJ whole genome shotgun (WGS) entry which is preliminary data.</text>
</comment>
<dbReference type="RefSeq" id="WP_185084127.1">
    <property type="nucleotide sequence ID" value="NZ_JACHJB010000001.1"/>
</dbReference>
<keyword evidence="1" id="KW-0812">Transmembrane</keyword>